<proteinExistence type="predicted"/>
<dbReference type="Pfam" id="PF01584">
    <property type="entry name" value="CheW"/>
    <property type="match status" value="3"/>
</dbReference>
<dbReference type="InterPro" id="IPR002545">
    <property type="entry name" value="CheW-lke_dom"/>
</dbReference>
<dbReference type="SMART" id="SM00260">
    <property type="entry name" value="CheW"/>
    <property type="match status" value="3"/>
</dbReference>
<name>A0ABS0SZB2_9CAUL</name>
<comment type="caution">
    <text evidence="2">The sequence shown here is derived from an EMBL/GenBank/DDBJ whole genome shotgun (WGS) entry which is preliminary data.</text>
</comment>
<dbReference type="InterPro" id="IPR039315">
    <property type="entry name" value="CheW"/>
</dbReference>
<feature type="domain" description="CheW-like" evidence="1">
    <location>
        <begin position="324"/>
        <end position="463"/>
    </location>
</feature>
<dbReference type="Proteomes" id="UP000639859">
    <property type="component" value="Unassembled WGS sequence"/>
</dbReference>
<reference evidence="2 3" key="1">
    <citation type="submission" date="2020-11" db="EMBL/GenBank/DDBJ databases">
        <title>genome sequence of strain KACC 18849.</title>
        <authorList>
            <person name="Gao J."/>
            <person name="Zhang X."/>
        </authorList>
    </citation>
    <scope>NUCLEOTIDE SEQUENCE [LARGE SCALE GENOMIC DNA]</scope>
    <source>
        <strain evidence="2 3">KACC 18849</strain>
    </source>
</reference>
<keyword evidence="3" id="KW-1185">Reference proteome</keyword>
<evidence type="ECO:0000259" key="1">
    <source>
        <dbReference type="PROSITE" id="PS50851"/>
    </source>
</evidence>
<protein>
    <submittedName>
        <fullName evidence="2">Chemotaxis protein CheW</fullName>
    </submittedName>
</protein>
<accession>A0ABS0SZB2</accession>
<dbReference type="RefSeq" id="WP_198576886.1">
    <property type="nucleotide sequence ID" value="NZ_JADWOX010000010.1"/>
</dbReference>
<organism evidence="2 3">
    <name type="scientific">Caulobacter hibisci</name>
    <dbReference type="NCBI Taxonomy" id="2035993"/>
    <lineage>
        <taxon>Bacteria</taxon>
        <taxon>Pseudomonadati</taxon>
        <taxon>Pseudomonadota</taxon>
        <taxon>Alphaproteobacteria</taxon>
        <taxon>Caulobacterales</taxon>
        <taxon>Caulobacteraceae</taxon>
        <taxon>Caulobacter</taxon>
    </lineage>
</organism>
<evidence type="ECO:0000313" key="3">
    <source>
        <dbReference type="Proteomes" id="UP000639859"/>
    </source>
</evidence>
<dbReference type="InterPro" id="IPR036061">
    <property type="entry name" value="CheW-like_dom_sf"/>
</dbReference>
<gene>
    <name evidence="2" type="ORF">I4Q42_14960</name>
</gene>
<dbReference type="Gene3D" id="2.30.30.40">
    <property type="entry name" value="SH3 Domains"/>
    <property type="match status" value="2"/>
</dbReference>
<dbReference type="Gene3D" id="2.40.50.180">
    <property type="entry name" value="CheA-289, Domain 4"/>
    <property type="match status" value="3"/>
</dbReference>
<dbReference type="PANTHER" id="PTHR22617:SF23">
    <property type="entry name" value="CHEMOTAXIS PROTEIN CHEW"/>
    <property type="match status" value="1"/>
</dbReference>
<dbReference type="PROSITE" id="PS50851">
    <property type="entry name" value="CHEW"/>
    <property type="match status" value="3"/>
</dbReference>
<dbReference type="PANTHER" id="PTHR22617">
    <property type="entry name" value="CHEMOTAXIS SENSOR HISTIDINE KINASE-RELATED"/>
    <property type="match status" value="1"/>
</dbReference>
<evidence type="ECO:0000313" key="2">
    <source>
        <dbReference type="EMBL" id="MBI1684972.1"/>
    </source>
</evidence>
<dbReference type="EMBL" id="JADWOX010000010">
    <property type="protein sequence ID" value="MBI1684972.1"/>
    <property type="molecule type" value="Genomic_DNA"/>
</dbReference>
<sequence length="477" mass="50340">MAAEARRRLTVRAGGARMSLPAQAVAEVIKQPRLTRMPHGPAELLGVTHLRGVVLPVVSLADILGLEAGEPDRVVVLRRDPPVGLAVESVEALGFSDDASDDAGEGLRLRRGDGASWLDLDEVLAARFSATRERGRTDTRIASDVLPSSAREAERTLAMLGIALAGQAYGLPLEAVVEVAAVPAAIAGLPRTDAVLLGVCDHRGAVLPVLSARGLLGLAETAPSPRERLVVVRLGQERLGLIVDEVTSIVRESADRLGRAPSLFNRGGGEARIDTVLRLTGDRGVLAILTPDRLLADERVGQWLALASASEETAMTQGSLAAQRERFIVIRLGEELYGLPIAAVDEVVRAPDQLTRLPKAPAYVKGVMNLRGKTLPVIDQRARLSAPGKAEGAGRIVVVTVDGLQAGFAVDAVIEILEAGEGDLLPAPELSDPGARLFDRAVRRGGDVILLIDPKALLERAEADLLRDLARTAPASS</sequence>
<feature type="domain" description="CheW-like" evidence="1">
    <location>
        <begin position="156"/>
        <end position="300"/>
    </location>
</feature>
<dbReference type="SUPFAM" id="SSF50341">
    <property type="entry name" value="CheW-like"/>
    <property type="match status" value="3"/>
</dbReference>
<feature type="domain" description="CheW-like" evidence="1">
    <location>
        <begin position="5"/>
        <end position="152"/>
    </location>
</feature>